<dbReference type="Gene3D" id="3.30.420.40">
    <property type="match status" value="2"/>
</dbReference>
<proteinExistence type="predicted"/>
<sequence>MFRKKQSIGLDTNTSGTTLVLMRRRKNGYKLKALAQADHSESFVDSFDPLDHIRKCFIQTRSKPRRSQRVACGLNGTEVTVNRFDFPAMSEQELEYAIHYEAGEVCPFNIDRCVVDFCLAEDQKNKKPLEKRERLRGITVVAKKQAIEEKISTLKRLGLNCRLVDVNGLALLNCIDELEYKGEGRAYAAVSLNERSTTVAVKLADGTCITRELQGGIEMICRNISQAYQMERSHVRQRFDHASPLDQQFQEMLLTGSREVLAQIDETLKFSTSQGTNKQMAIVYLCGPRGITDAFGIPLNNMLPYEVEIWNPMDRLFISKRVSRTGIAGKLRGSAAIALGLAMRLA</sequence>
<organism evidence="1 2">
    <name type="scientific">Anaerohalosphaera lusitana</name>
    <dbReference type="NCBI Taxonomy" id="1936003"/>
    <lineage>
        <taxon>Bacteria</taxon>
        <taxon>Pseudomonadati</taxon>
        <taxon>Planctomycetota</taxon>
        <taxon>Phycisphaerae</taxon>
        <taxon>Sedimentisphaerales</taxon>
        <taxon>Anaerohalosphaeraceae</taxon>
        <taxon>Anaerohalosphaera</taxon>
    </lineage>
</organism>
<name>A0A1U9NP61_9BACT</name>
<accession>A0A1U9NP61</accession>
<dbReference type="PANTHER" id="PTHR32432:SF3">
    <property type="entry name" value="ETHANOLAMINE UTILIZATION PROTEIN EUTJ"/>
    <property type="match status" value="1"/>
</dbReference>
<dbReference type="InterPro" id="IPR043129">
    <property type="entry name" value="ATPase_NBD"/>
</dbReference>
<dbReference type="Proteomes" id="UP000189674">
    <property type="component" value="Chromosome"/>
</dbReference>
<evidence type="ECO:0000313" key="1">
    <source>
        <dbReference type="EMBL" id="AQT69587.1"/>
    </source>
</evidence>
<dbReference type="EMBL" id="CP019791">
    <property type="protein sequence ID" value="AQT69587.1"/>
    <property type="molecule type" value="Genomic_DNA"/>
</dbReference>
<gene>
    <name evidence="1" type="ORF">STSP2_02780</name>
</gene>
<dbReference type="STRING" id="1936003.STSP2_02780"/>
<reference evidence="2" key="1">
    <citation type="submission" date="2017-02" db="EMBL/GenBank/DDBJ databases">
        <title>Comparative genomics and description of representatives of a novel lineage of planctomycetes thriving in anoxic sediments.</title>
        <authorList>
            <person name="Spring S."/>
            <person name="Bunk B."/>
            <person name="Sproer C."/>
        </authorList>
    </citation>
    <scope>NUCLEOTIDE SEQUENCE [LARGE SCALE GENOMIC DNA]</scope>
    <source>
        <strain evidence="2">ST-NAGAB-D1</strain>
    </source>
</reference>
<dbReference type="PANTHER" id="PTHR32432">
    <property type="entry name" value="CELL DIVISION PROTEIN FTSA-RELATED"/>
    <property type="match status" value="1"/>
</dbReference>
<dbReference type="SUPFAM" id="SSF53067">
    <property type="entry name" value="Actin-like ATPase domain"/>
    <property type="match status" value="1"/>
</dbReference>
<dbReference type="Pfam" id="PF11104">
    <property type="entry name" value="PilM_2"/>
    <property type="match status" value="1"/>
</dbReference>
<evidence type="ECO:0000313" key="2">
    <source>
        <dbReference type="Proteomes" id="UP000189674"/>
    </source>
</evidence>
<dbReference type="AlphaFoldDB" id="A0A1U9NP61"/>
<protein>
    <submittedName>
        <fullName evidence="1">Type IV pilus assembly protein PilM</fullName>
    </submittedName>
</protein>
<dbReference type="InterPro" id="IPR050696">
    <property type="entry name" value="FtsA/MreB"/>
</dbReference>
<dbReference type="RefSeq" id="WP_146663260.1">
    <property type="nucleotide sequence ID" value="NZ_CP019791.1"/>
</dbReference>
<dbReference type="KEGG" id="alus:STSP2_02780"/>
<dbReference type="Gene3D" id="3.30.1490.300">
    <property type="match status" value="1"/>
</dbReference>
<dbReference type="OrthoDB" id="9773403at2"/>
<keyword evidence="2" id="KW-1185">Reference proteome</keyword>
<dbReference type="InterPro" id="IPR005883">
    <property type="entry name" value="PilM"/>
</dbReference>